<organism evidence="2 3">
    <name type="scientific">Cutaneotrichosporon oleaginosum</name>
    <dbReference type="NCBI Taxonomy" id="879819"/>
    <lineage>
        <taxon>Eukaryota</taxon>
        <taxon>Fungi</taxon>
        <taxon>Dikarya</taxon>
        <taxon>Basidiomycota</taxon>
        <taxon>Agaricomycotina</taxon>
        <taxon>Tremellomycetes</taxon>
        <taxon>Trichosporonales</taxon>
        <taxon>Trichosporonaceae</taxon>
        <taxon>Cutaneotrichosporon</taxon>
    </lineage>
</organism>
<dbReference type="EMBL" id="KQ087185">
    <property type="protein sequence ID" value="KLT44700.1"/>
    <property type="molecule type" value="Genomic_DNA"/>
</dbReference>
<sequence length="134" mass="15033">MQRPSCSFIRDYSIPGLTVTFHYRSKERLQHIGIIPAPHEIPDPADTQRKPLNLASRKRKASSEETIREDKKPKIGAATRKEASETVTRSVEPQDDDDEVIASSANPAADDEPEIIDLTKEPDDLEPETVDLTR</sequence>
<keyword evidence="3" id="KW-1185">Reference proteome</keyword>
<evidence type="ECO:0000313" key="3">
    <source>
        <dbReference type="Proteomes" id="UP000053611"/>
    </source>
</evidence>
<protein>
    <submittedName>
        <fullName evidence="2">Uncharacterized protein</fullName>
    </submittedName>
</protein>
<dbReference type="RefSeq" id="XP_018281191.1">
    <property type="nucleotide sequence ID" value="XM_018419906.1"/>
</dbReference>
<evidence type="ECO:0000256" key="1">
    <source>
        <dbReference type="SAM" id="MobiDB-lite"/>
    </source>
</evidence>
<evidence type="ECO:0000313" key="2">
    <source>
        <dbReference type="EMBL" id="KLT44700.1"/>
    </source>
</evidence>
<proteinExistence type="predicted"/>
<feature type="region of interest" description="Disordered" evidence="1">
    <location>
        <begin position="34"/>
        <end position="134"/>
    </location>
</feature>
<name>A0A0J0XUF5_9TREE</name>
<gene>
    <name evidence="2" type="ORF">CC85DRAFT_202078</name>
</gene>
<feature type="compositionally biased region" description="Basic and acidic residues" evidence="1">
    <location>
        <begin position="61"/>
        <end position="84"/>
    </location>
</feature>
<feature type="compositionally biased region" description="Basic and acidic residues" evidence="1">
    <location>
        <begin position="40"/>
        <end position="49"/>
    </location>
</feature>
<dbReference type="GeneID" id="28980509"/>
<reference evidence="2 3" key="1">
    <citation type="submission" date="2015-03" db="EMBL/GenBank/DDBJ databases">
        <title>Genomics and transcriptomics of the oil-accumulating basidiomycete yeast T. oleaginosus allow insights into substrate utilization and the diverse evolutionary trajectories of mating systems in fungi.</title>
        <authorList>
            <consortium name="DOE Joint Genome Institute"/>
            <person name="Kourist R."/>
            <person name="Kracht O."/>
            <person name="Bracharz F."/>
            <person name="Lipzen A."/>
            <person name="Nolan M."/>
            <person name="Ohm R."/>
            <person name="Grigoriev I."/>
            <person name="Sun S."/>
            <person name="Heitman J."/>
            <person name="Bruck T."/>
            <person name="Nowrousian M."/>
        </authorList>
    </citation>
    <scope>NUCLEOTIDE SEQUENCE [LARGE SCALE GENOMIC DNA]</scope>
    <source>
        <strain evidence="2 3">IBC0246</strain>
    </source>
</reference>
<dbReference type="AlphaFoldDB" id="A0A0J0XUF5"/>
<dbReference type="Proteomes" id="UP000053611">
    <property type="component" value="Unassembled WGS sequence"/>
</dbReference>
<accession>A0A0J0XUF5</accession>
<feature type="compositionally biased region" description="Acidic residues" evidence="1">
    <location>
        <begin position="123"/>
        <end position="134"/>
    </location>
</feature>